<name>A0AB34IZY1_PRYPA</name>
<protein>
    <recommendedName>
        <fullName evidence="4">FAD-binding domain-containing protein</fullName>
    </recommendedName>
</protein>
<keyword evidence="2" id="KW-0503">Monooxygenase</keyword>
<dbReference type="PANTHER" id="PTHR13789:SF309">
    <property type="entry name" value="PUTATIVE (AFU_ORTHOLOGUE AFUA_6G14510)-RELATED"/>
    <property type="match status" value="1"/>
</dbReference>
<feature type="chain" id="PRO_5044289435" description="FAD-binding domain-containing protein" evidence="3">
    <location>
        <begin position="17"/>
        <end position="417"/>
    </location>
</feature>
<evidence type="ECO:0000259" key="4">
    <source>
        <dbReference type="Pfam" id="PF01494"/>
    </source>
</evidence>
<dbReference type="InterPro" id="IPR050493">
    <property type="entry name" value="FAD-dep_Monooxygenase_BioMet"/>
</dbReference>
<dbReference type="Proteomes" id="UP001515480">
    <property type="component" value="Unassembled WGS sequence"/>
</dbReference>
<dbReference type="InterPro" id="IPR036188">
    <property type="entry name" value="FAD/NAD-bd_sf"/>
</dbReference>
<dbReference type="GO" id="GO:0071949">
    <property type="term" value="F:FAD binding"/>
    <property type="evidence" value="ECO:0007669"/>
    <property type="project" value="InterPro"/>
</dbReference>
<dbReference type="AlphaFoldDB" id="A0AB34IZY1"/>
<proteinExistence type="predicted"/>
<reference evidence="5 6" key="1">
    <citation type="journal article" date="2024" name="Science">
        <title>Giant polyketide synthase enzymes in the biosynthesis of giant marine polyether toxins.</title>
        <authorList>
            <person name="Fallon T.R."/>
            <person name="Shende V.V."/>
            <person name="Wierzbicki I.H."/>
            <person name="Pendleton A.L."/>
            <person name="Watervoot N.F."/>
            <person name="Auber R.P."/>
            <person name="Gonzalez D.J."/>
            <person name="Wisecaver J.H."/>
            <person name="Moore B.S."/>
        </authorList>
    </citation>
    <scope>NUCLEOTIDE SEQUENCE [LARGE SCALE GENOMIC DNA]</scope>
    <source>
        <strain evidence="5 6">12B1</strain>
    </source>
</reference>
<feature type="signal peptide" evidence="3">
    <location>
        <begin position="1"/>
        <end position="16"/>
    </location>
</feature>
<evidence type="ECO:0000313" key="6">
    <source>
        <dbReference type="Proteomes" id="UP001515480"/>
    </source>
</evidence>
<feature type="domain" description="FAD-binding" evidence="4">
    <location>
        <begin position="15"/>
        <end position="365"/>
    </location>
</feature>
<sequence length="417" mass="44304">MAFFALLLAATPRRVAVVGAGPAGLTLANSLNQFAATSAWDVKVFEQQQALRPSVGGGLQLTSGASVLRRLGIDVRPHALPLRRVVSRRVDGLPLLRLDVSAALRRAKLLDDEDGADGAFAIMRDGLLTLLAAPLPAGTLRFGRRLVGTRQLPRGGVLCRFDDGEEEEFDLVVGGDGAKSAVKECAFADAPRALPSGIKLVLGVAPRGTRPAGSEDEFHQWMGDGVYCLSASYGGGADGGNDMIALCFREEAAGSENAKWDAEALRAPTLARMKAARMPAEVLALADGADRFYATSVYYRNPQLRWHEGGAVLAGDAAHAIPPFLGQGANQAICDGYALAKELEQVGALHPTMESALQAYTKKRLFPTTRLMFNSRFLGFLETQEGSGAEFRDAFFKFTGAVGIAEAVFIDGATPRV</sequence>
<evidence type="ECO:0000256" key="2">
    <source>
        <dbReference type="ARBA" id="ARBA00023033"/>
    </source>
</evidence>
<keyword evidence="3" id="KW-0732">Signal</keyword>
<dbReference type="SUPFAM" id="SSF51905">
    <property type="entry name" value="FAD/NAD(P)-binding domain"/>
    <property type="match status" value="1"/>
</dbReference>
<keyword evidence="1" id="KW-0560">Oxidoreductase</keyword>
<dbReference type="PRINTS" id="PR00420">
    <property type="entry name" value="RNGMNOXGNASE"/>
</dbReference>
<dbReference type="GO" id="GO:0004497">
    <property type="term" value="F:monooxygenase activity"/>
    <property type="evidence" value="ECO:0007669"/>
    <property type="project" value="UniProtKB-KW"/>
</dbReference>
<dbReference type="Pfam" id="PF01494">
    <property type="entry name" value="FAD_binding_3"/>
    <property type="match status" value="1"/>
</dbReference>
<dbReference type="Gene3D" id="3.50.50.60">
    <property type="entry name" value="FAD/NAD(P)-binding domain"/>
    <property type="match status" value="1"/>
</dbReference>
<accession>A0AB34IZY1</accession>
<evidence type="ECO:0000313" key="5">
    <source>
        <dbReference type="EMBL" id="KAL1508628.1"/>
    </source>
</evidence>
<evidence type="ECO:0000256" key="3">
    <source>
        <dbReference type="SAM" id="SignalP"/>
    </source>
</evidence>
<organism evidence="5 6">
    <name type="scientific">Prymnesium parvum</name>
    <name type="common">Toxic golden alga</name>
    <dbReference type="NCBI Taxonomy" id="97485"/>
    <lineage>
        <taxon>Eukaryota</taxon>
        <taxon>Haptista</taxon>
        <taxon>Haptophyta</taxon>
        <taxon>Prymnesiophyceae</taxon>
        <taxon>Prymnesiales</taxon>
        <taxon>Prymnesiaceae</taxon>
        <taxon>Prymnesium</taxon>
    </lineage>
</organism>
<keyword evidence="6" id="KW-1185">Reference proteome</keyword>
<dbReference type="InterPro" id="IPR002938">
    <property type="entry name" value="FAD-bd"/>
</dbReference>
<comment type="caution">
    <text evidence="5">The sequence shown here is derived from an EMBL/GenBank/DDBJ whole genome shotgun (WGS) entry which is preliminary data.</text>
</comment>
<dbReference type="EMBL" id="JBGBPQ010000016">
    <property type="protein sequence ID" value="KAL1508628.1"/>
    <property type="molecule type" value="Genomic_DNA"/>
</dbReference>
<gene>
    <name evidence="5" type="ORF">AB1Y20_004724</name>
</gene>
<evidence type="ECO:0000256" key="1">
    <source>
        <dbReference type="ARBA" id="ARBA00023002"/>
    </source>
</evidence>
<dbReference type="PANTHER" id="PTHR13789">
    <property type="entry name" value="MONOOXYGENASE"/>
    <property type="match status" value="1"/>
</dbReference>